<protein>
    <submittedName>
        <fullName evidence="2">Uncharacterized protein</fullName>
    </submittedName>
</protein>
<dbReference type="EMBL" id="WIGM01000019">
    <property type="protein sequence ID" value="KAF6844305.1"/>
    <property type="molecule type" value="Genomic_DNA"/>
</dbReference>
<dbReference type="Proteomes" id="UP000639643">
    <property type="component" value="Unassembled WGS sequence"/>
</dbReference>
<sequence length="95" mass="9754">MPTRPANNGRAAQPVSARQPARRRVSVSTPALHLTGAPPQAVGTGEADSTCNGTYHAGATFIALRPATPANPVDEILRVPGPIANDHTDLPMAPA</sequence>
<feature type="region of interest" description="Disordered" evidence="1">
    <location>
        <begin position="1"/>
        <end position="48"/>
    </location>
</feature>
<organism evidence="2 3">
    <name type="scientific">Colletotrichum musicola</name>
    <dbReference type="NCBI Taxonomy" id="2175873"/>
    <lineage>
        <taxon>Eukaryota</taxon>
        <taxon>Fungi</taxon>
        <taxon>Dikarya</taxon>
        <taxon>Ascomycota</taxon>
        <taxon>Pezizomycotina</taxon>
        <taxon>Sordariomycetes</taxon>
        <taxon>Hypocreomycetidae</taxon>
        <taxon>Glomerellales</taxon>
        <taxon>Glomerellaceae</taxon>
        <taxon>Colletotrichum</taxon>
        <taxon>Colletotrichum orchidearum species complex</taxon>
    </lineage>
</organism>
<gene>
    <name evidence="2" type="ORF">CMUS01_01180</name>
</gene>
<dbReference type="AlphaFoldDB" id="A0A8H6U8X4"/>
<name>A0A8H6U8X4_9PEZI</name>
<keyword evidence="3" id="KW-1185">Reference proteome</keyword>
<proteinExistence type="predicted"/>
<comment type="caution">
    <text evidence="2">The sequence shown here is derived from an EMBL/GenBank/DDBJ whole genome shotgun (WGS) entry which is preliminary data.</text>
</comment>
<accession>A0A8H6U8X4</accession>
<evidence type="ECO:0000313" key="3">
    <source>
        <dbReference type="Proteomes" id="UP000639643"/>
    </source>
</evidence>
<evidence type="ECO:0000256" key="1">
    <source>
        <dbReference type="SAM" id="MobiDB-lite"/>
    </source>
</evidence>
<evidence type="ECO:0000313" key="2">
    <source>
        <dbReference type="EMBL" id="KAF6844305.1"/>
    </source>
</evidence>
<reference evidence="2" key="1">
    <citation type="journal article" date="2020" name="Phytopathology">
        <title>Genome Sequence Resources of Colletotrichum truncatum, C. plurivorum, C. musicola, and C. sojae: Four Species Pathogenic to Soybean (Glycine max).</title>
        <authorList>
            <person name="Rogerio F."/>
            <person name="Boufleur T.R."/>
            <person name="Ciampi-Guillardi M."/>
            <person name="Sukno S.A."/>
            <person name="Thon M.R."/>
            <person name="Massola Junior N.S."/>
            <person name="Baroncelli R."/>
        </authorList>
    </citation>
    <scope>NUCLEOTIDE SEQUENCE</scope>
    <source>
        <strain evidence="2">LFN0074</strain>
    </source>
</reference>